<evidence type="ECO:0000256" key="2">
    <source>
        <dbReference type="ARBA" id="ARBA00022741"/>
    </source>
</evidence>
<dbReference type="EMBL" id="SMOL01000753">
    <property type="protein sequence ID" value="KAB2600249.1"/>
    <property type="molecule type" value="Genomic_DNA"/>
</dbReference>
<sequence>MKEDICATQLICGNNEFNVAGLNSFLQKVKFEKCGNSYAVVAIMGPQSGGKSTLMNHLFATGFQEMKIECGKSQTTKGIWIAKCVDIEPCTIAMDLEGSDSSERGEDDNTFEKRIALFALAVSDILLINMWYHDIGREHAASKPLLKTIFQVMMRLFSDPPKKTTLMFVVRDKPSKAPFVLLEKRLREDAEKMWNAVSKPQAHKNSPLTVFFNVQVVALSNYQEKEEKFKEEVAQLRQRFVNSISPGGLVGDKRSVVPASGFSLSTQEMWRVIKLNKDLDLPAHKVMVATLRCEEISTDIFKQLMENKGWLALQKAAETGPVPDFGRRVSSILYNYLSEYDKEVVYYDEGVRKTKRHMLESRALQCAQAVCNTMLGHLSSNAFEGFKAGVTSLDPEKGFAASLRACILSSMHEFRRGCADAAVQHSNWSFSSIVEKLQRDINAHALCVRSAKLSELKDKYEEQLVACLTSQADPAFGHGGEDMWVSIRRILMLETENAIARLSTIKVRFELNEKEFSAMGQDLRHFARNVVEQKARDNIVADKVLTQMKLRFASVFCYDSHSQPRIWKKTKQITAATKEARSACLKILAVMSAIDLDEKPNYVEEILFSCLMKETEDALPSSWQKVSLKDALFTSAQCQQLWDKFKEKTQKHIKKATSDVLESAQANKKFGHRIDSLLFLFVNGSSLLASYRFRIISSSRLSTNRLAQSKPKLLRAKVWYILERK</sequence>
<keyword evidence="8" id="KW-0472">Membrane</keyword>
<dbReference type="PANTHER" id="PTHR45923:SF20">
    <property type="entry name" value="PROTEIN ROOT HAIR DEFECTIVE 3 HOMOLOG 2"/>
    <property type="match status" value="1"/>
</dbReference>
<evidence type="ECO:0000256" key="1">
    <source>
        <dbReference type="ARBA" id="ARBA00022692"/>
    </source>
</evidence>
<dbReference type="AlphaFoldDB" id="A0A5N5FAZ6"/>
<protein>
    <submittedName>
        <fullName evidence="11">Protein ROOT HAIR DEFECTIVE 3 2-like</fullName>
    </submittedName>
</protein>
<dbReference type="Pfam" id="PF20428">
    <property type="entry name" value="Sey1_3HB"/>
    <property type="match status" value="1"/>
</dbReference>
<dbReference type="InterPro" id="IPR046758">
    <property type="entry name" value="Sey1/RHD3-like_3HB"/>
</dbReference>
<gene>
    <name evidence="11" type="ORF">D8674_010520</name>
</gene>
<comment type="caution">
    <text evidence="11">The sequence shown here is derived from an EMBL/GenBank/DDBJ whole genome shotgun (WGS) entry which is preliminary data.</text>
</comment>
<evidence type="ECO:0000256" key="8">
    <source>
        <dbReference type="ARBA" id="ARBA00023136"/>
    </source>
</evidence>
<evidence type="ECO:0000256" key="6">
    <source>
        <dbReference type="ARBA" id="ARBA00023054"/>
    </source>
</evidence>
<keyword evidence="3" id="KW-0378">Hydrolase</keyword>
<dbReference type="Gene3D" id="3.40.50.300">
    <property type="entry name" value="P-loop containing nucleotide triphosphate hydrolases"/>
    <property type="match status" value="1"/>
</dbReference>
<dbReference type="Pfam" id="PF05879">
    <property type="entry name" value="RHD3_GTPase"/>
    <property type="match status" value="1"/>
</dbReference>
<keyword evidence="5" id="KW-1133">Transmembrane helix</keyword>
<keyword evidence="7" id="KW-0342">GTP-binding</keyword>
<dbReference type="GO" id="GO:0003924">
    <property type="term" value="F:GTPase activity"/>
    <property type="evidence" value="ECO:0007669"/>
    <property type="project" value="TreeGrafter"/>
</dbReference>
<evidence type="ECO:0000256" key="3">
    <source>
        <dbReference type="ARBA" id="ARBA00022801"/>
    </source>
</evidence>
<dbReference type="SUPFAM" id="SSF52540">
    <property type="entry name" value="P-loop containing nucleoside triphosphate hydrolases"/>
    <property type="match status" value="1"/>
</dbReference>
<dbReference type="OrthoDB" id="1597724at2759"/>
<keyword evidence="1" id="KW-0812">Transmembrane</keyword>
<dbReference type="Proteomes" id="UP000327157">
    <property type="component" value="Chromosome 13"/>
</dbReference>
<evidence type="ECO:0000256" key="9">
    <source>
        <dbReference type="PROSITE-ProRule" id="PRU01052"/>
    </source>
</evidence>
<reference evidence="11 12" key="3">
    <citation type="submission" date="2019-11" db="EMBL/GenBank/DDBJ databases">
        <title>A de novo genome assembly of a pear dwarfing rootstock.</title>
        <authorList>
            <person name="Wang F."/>
            <person name="Wang J."/>
            <person name="Li S."/>
            <person name="Zhang Y."/>
            <person name="Fang M."/>
            <person name="Ma L."/>
            <person name="Zhao Y."/>
            <person name="Jiang S."/>
        </authorList>
    </citation>
    <scope>NUCLEOTIDE SEQUENCE [LARGE SCALE GENOMIC DNA]</scope>
    <source>
        <strain evidence="11">S2</strain>
        <tissue evidence="11">Leaf</tissue>
    </source>
</reference>
<dbReference type="InterPro" id="IPR008803">
    <property type="entry name" value="RHD3/Sey1"/>
</dbReference>
<organism evidence="11 12">
    <name type="scientific">Pyrus ussuriensis x Pyrus communis</name>
    <dbReference type="NCBI Taxonomy" id="2448454"/>
    <lineage>
        <taxon>Eukaryota</taxon>
        <taxon>Viridiplantae</taxon>
        <taxon>Streptophyta</taxon>
        <taxon>Embryophyta</taxon>
        <taxon>Tracheophyta</taxon>
        <taxon>Spermatophyta</taxon>
        <taxon>Magnoliopsida</taxon>
        <taxon>eudicotyledons</taxon>
        <taxon>Gunneridae</taxon>
        <taxon>Pentapetalae</taxon>
        <taxon>rosids</taxon>
        <taxon>fabids</taxon>
        <taxon>Rosales</taxon>
        <taxon>Rosaceae</taxon>
        <taxon>Amygdaloideae</taxon>
        <taxon>Maleae</taxon>
        <taxon>Pyrus</taxon>
    </lineage>
</organism>
<dbReference type="FunFam" id="3.40.50.300:FF:002271">
    <property type="entry name" value="Protein ROOT HAIR DEFECTIVE 3 homolog"/>
    <property type="match status" value="1"/>
</dbReference>
<dbReference type="GO" id="GO:0005525">
    <property type="term" value="F:GTP binding"/>
    <property type="evidence" value="ECO:0007669"/>
    <property type="project" value="UniProtKB-KW"/>
</dbReference>
<dbReference type="PROSITE" id="PS51715">
    <property type="entry name" value="G_GB1_RHD3"/>
    <property type="match status" value="1"/>
</dbReference>
<feature type="domain" description="GB1/RHD3-type G" evidence="10">
    <location>
        <begin position="35"/>
        <end position="253"/>
    </location>
</feature>
<dbReference type="GO" id="GO:0016320">
    <property type="term" value="P:endoplasmic reticulum membrane fusion"/>
    <property type="evidence" value="ECO:0007669"/>
    <property type="project" value="TreeGrafter"/>
</dbReference>
<evidence type="ECO:0000256" key="4">
    <source>
        <dbReference type="ARBA" id="ARBA00022824"/>
    </source>
</evidence>
<dbReference type="PANTHER" id="PTHR45923">
    <property type="entry name" value="PROTEIN SEY1"/>
    <property type="match status" value="1"/>
</dbReference>
<reference evidence="12" key="2">
    <citation type="submission" date="2019-10" db="EMBL/GenBank/DDBJ databases">
        <title>A de novo genome assembly of a pear dwarfing rootstock.</title>
        <authorList>
            <person name="Wang F."/>
            <person name="Wang J."/>
            <person name="Li S."/>
            <person name="Zhang Y."/>
            <person name="Fang M."/>
            <person name="Ma L."/>
            <person name="Zhao Y."/>
            <person name="Jiang S."/>
        </authorList>
    </citation>
    <scope>NUCLEOTIDE SEQUENCE [LARGE SCALE GENOMIC DNA]</scope>
</reference>
<evidence type="ECO:0000256" key="7">
    <source>
        <dbReference type="ARBA" id="ARBA00023134"/>
    </source>
</evidence>
<reference evidence="11 12" key="1">
    <citation type="submission" date="2019-09" db="EMBL/GenBank/DDBJ databases">
        <authorList>
            <person name="Ou C."/>
        </authorList>
    </citation>
    <scope>NUCLEOTIDE SEQUENCE [LARGE SCALE GENOMIC DNA]</scope>
    <source>
        <strain evidence="11">S2</strain>
        <tissue evidence="11">Leaf</tissue>
    </source>
</reference>
<evidence type="ECO:0000313" key="11">
    <source>
        <dbReference type="EMBL" id="KAB2600249.1"/>
    </source>
</evidence>
<accession>A0A5N5FAZ6</accession>
<comment type="similarity">
    <text evidence="9">Belongs to the TRAFAC class dynamin-like GTPase superfamily. GB1/RHD3 GTPase family.</text>
</comment>
<keyword evidence="4" id="KW-0256">Endoplasmic reticulum</keyword>
<evidence type="ECO:0000313" key="12">
    <source>
        <dbReference type="Proteomes" id="UP000327157"/>
    </source>
</evidence>
<proteinExistence type="inferred from homology"/>
<evidence type="ECO:0000256" key="5">
    <source>
        <dbReference type="ARBA" id="ARBA00022989"/>
    </source>
</evidence>
<keyword evidence="12" id="KW-1185">Reference proteome</keyword>
<name>A0A5N5FAZ6_9ROSA</name>
<dbReference type="GO" id="GO:0005783">
    <property type="term" value="C:endoplasmic reticulum"/>
    <property type="evidence" value="ECO:0007669"/>
    <property type="project" value="TreeGrafter"/>
</dbReference>
<keyword evidence="2" id="KW-0547">Nucleotide-binding</keyword>
<evidence type="ECO:0000259" key="10">
    <source>
        <dbReference type="PROSITE" id="PS51715"/>
    </source>
</evidence>
<dbReference type="InterPro" id="IPR027417">
    <property type="entry name" value="P-loop_NTPase"/>
</dbReference>
<dbReference type="CDD" id="cd01851">
    <property type="entry name" value="GBP"/>
    <property type="match status" value="1"/>
</dbReference>
<dbReference type="InterPro" id="IPR030386">
    <property type="entry name" value="G_GB1_RHD3_dom"/>
</dbReference>
<keyword evidence="6" id="KW-0175">Coiled coil</keyword>